<evidence type="ECO:0000313" key="2">
    <source>
        <dbReference type="Proteomes" id="UP000030392"/>
    </source>
</evidence>
<organism evidence="1 2">
    <name type="scientific">Prochlorococcus marinus str. PAC1</name>
    <dbReference type="NCBI Taxonomy" id="59924"/>
    <lineage>
        <taxon>Bacteria</taxon>
        <taxon>Bacillati</taxon>
        <taxon>Cyanobacteriota</taxon>
        <taxon>Cyanophyceae</taxon>
        <taxon>Synechococcales</taxon>
        <taxon>Prochlorococcaceae</taxon>
        <taxon>Prochlorococcus</taxon>
    </lineage>
</organism>
<protein>
    <submittedName>
        <fullName evidence="1">Uncharacterized protein</fullName>
    </submittedName>
</protein>
<comment type="caution">
    <text evidence="1">The sequence shown here is derived from an EMBL/GenBank/DDBJ whole genome shotgun (WGS) entry which is preliminary data.</text>
</comment>
<proteinExistence type="predicted"/>
<sequence>MQSISTLTNLEVIKNLKLWYKVLGNISKKDKNYPPDFLQIRI</sequence>
<dbReference type="Proteomes" id="UP000030392">
    <property type="component" value="Unassembled WGS sequence"/>
</dbReference>
<evidence type="ECO:0000313" key="1">
    <source>
        <dbReference type="EMBL" id="KGG21015.1"/>
    </source>
</evidence>
<gene>
    <name evidence="1" type="ORF">EV03_0955</name>
</gene>
<dbReference type="AlphaFoldDB" id="A0A0A2C823"/>
<reference evidence="2" key="1">
    <citation type="journal article" date="2014" name="Sci. Data">
        <title>Genomes of diverse isolates of the marine cyanobacterium Prochlorococcus.</title>
        <authorList>
            <person name="Biller S."/>
            <person name="Berube P."/>
            <person name="Thompson J."/>
            <person name="Kelly L."/>
            <person name="Roggensack S."/>
            <person name="Awad L."/>
            <person name="Roache-Johnson K."/>
            <person name="Ding H."/>
            <person name="Giovannoni S.J."/>
            <person name="Moore L.R."/>
            <person name="Chisholm S.W."/>
        </authorList>
    </citation>
    <scope>NUCLEOTIDE SEQUENCE [LARGE SCALE GENOMIC DNA]</scope>
    <source>
        <strain evidence="2">PAC1</strain>
    </source>
</reference>
<dbReference type="EMBL" id="JNAX01000010">
    <property type="protein sequence ID" value="KGG21015.1"/>
    <property type="molecule type" value="Genomic_DNA"/>
</dbReference>
<accession>A0A0A2C823</accession>
<name>A0A0A2C823_PROMR</name>